<proteinExistence type="predicted"/>
<evidence type="ECO:0000259" key="1">
    <source>
        <dbReference type="Pfam" id="PF13751"/>
    </source>
</evidence>
<evidence type="ECO:0000313" key="2">
    <source>
        <dbReference type="EMBL" id="SNT32238.1"/>
    </source>
</evidence>
<keyword evidence="3" id="KW-1185">Reference proteome</keyword>
<dbReference type="OrthoDB" id="9789070at2"/>
<gene>
    <name evidence="2" type="ORF">SAMN05446037_10951</name>
</gene>
<dbReference type="Proteomes" id="UP000198304">
    <property type="component" value="Unassembled WGS sequence"/>
</dbReference>
<dbReference type="EMBL" id="FZOJ01000095">
    <property type="protein sequence ID" value="SNT32238.1"/>
    <property type="molecule type" value="Genomic_DNA"/>
</dbReference>
<dbReference type="Pfam" id="PF13751">
    <property type="entry name" value="DDE_Tnp_1_6"/>
    <property type="match status" value="1"/>
</dbReference>
<dbReference type="InterPro" id="IPR025668">
    <property type="entry name" value="Tnp_DDE_dom"/>
</dbReference>
<name>A0A239LQU2_9FIRM</name>
<accession>A0A239LQU2</accession>
<dbReference type="PANTHER" id="PTHR33408">
    <property type="entry name" value="TRANSPOSASE"/>
    <property type="match status" value="1"/>
</dbReference>
<feature type="domain" description="Transposase DDE" evidence="1">
    <location>
        <begin position="265"/>
        <end position="395"/>
    </location>
</feature>
<sequence>INELFEKYNTFIKASKFGKKYHLVEKEMFFIEGQERVRKIIEENRHRKHSNKKKIQNNTVLQIDNVSPVDMLNVASTIHSIAIEEGIVFVSGKGQKKTTLQNLYESFMEKGERLLKYKSHFEIMGKDRNSYSKTDVEATFMRMKEDHMKNGQLKPAYNLQFAVENYFIVHTHVSNDRTDYKTLIPVAKKHQEHLGNTLMEMVADSGYSSEENLLYLEENNIESYIKLTDHEKKKSRKYYEDISKYYNMKTTIITNENGNTQKAYVCYDNRLLKHQKTEIRRVDGFERTFEVYASENCDGCLLKSECLYKYDPTKHESKNKLMKINERWDHLKSMAEENVLSEKGIKYRQIRSVMTEGSFGDMKENDGYRRFHRRGTEKVTKEIMLYVMARNINKYYRFEQNILEKYEGKVA</sequence>
<protein>
    <submittedName>
        <fullName evidence="2">Transposase DDE domain-containing protein</fullName>
    </submittedName>
</protein>
<dbReference type="RefSeq" id="WP_089285693.1">
    <property type="nucleotide sequence ID" value="NZ_FZOJ01000095.1"/>
</dbReference>
<organism evidence="2 3">
    <name type="scientific">Anaerovirgula multivorans</name>
    <dbReference type="NCBI Taxonomy" id="312168"/>
    <lineage>
        <taxon>Bacteria</taxon>
        <taxon>Bacillati</taxon>
        <taxon>Bacillota</taxon>
        <taxon>Clostridia</taxon>
        <taxon>Peptostreptococcales</taxon>
        <taxon>Natronincolaceae</taxon>
        <taxon>Anaerovirgula</taxon>
    </lineage>
</organism>
<dbReference type="PANTHER" id="PTHR33408:SF2">
    <property type="entry name" value="TRANSPOSASE DDE DOMAIN-CONTAINING PROTEIN"/>
    <property type="match status" value="1"/>
</dbReference>
<evidence type="ECO:0000313" key="3">
    <source>
        <dbReference type="Proteomes" id="UP000198304"/>
    </source>
</evidence>
<feature type="non-terminal residue" evidence="2">
    <location>
        <position position="1"/>
    </location>
</feature>
<dbReference type="AlphaFoldDB" id="A0A239LQU2"/>
<reference evidence="2 3" key="1">
    <citation type="submission" date="2017-06" db="EMBL/GenBank/DDBJ databases">
        <authorList>
            <person name="Kim H.J."/>
            <person name="Triplett B.A."/>
        </authorList>
    </citation>
    <scope>NUCLEOTIDE SEQUENCE [LARGE SCALE GENOMIC DNA]</scope>
    <source>
        <strain evidence="2 3">SCA</strain>
    </source>
</reference>